<comment type="caution">
    <text evidence="2">The sequence shown here is derived from an EMBL/GenBank/DDBJ whole genome shotgun (WGS) entry which is preliminary data.</text>
</comment>
<dbReference type="GO" id="GO:0008168">
    <property type="term" value="F:methyltransferase activity"/>
    <property type="evidence" value="ECO:0007669"/>
    <property type="project" value="UniProtKB-KW"/>
</dbReference>
<evidence type="ECO:0000313" key="3">
    <source>
        <dbReference type="Proteomes" id="UP000460412"/>
    </source>
</evidence>
<name>A0A7X3SKT4_9FIRM</name>
<feature type="domain" description="Methyltransferase FkbM" evidence="1">
    <location>
        <begin position="195"/>
        <end position="341"/>
    </location>
</feature>
<dbReference type="InterPro" id="IPR006342">
    <property type="entry name" value="FkbM_mtfrase"/>
</dbReference>
<keyword evidence="2" id="KW-0489">Methyltransferase</keyword>
<dbReference type="EMBL" id="WUQX01000001">
    <property type="protein sequence ID" value="MXP77832.1"/>
    <property type="molecule type" value="Genomic_DNA"/>
</dbReference>
<dbReference type="AlphaFoldDB" id="A0A7X3SKT4"/>
<dbReference type="SUPFAM" id="SSF53335">
    <property type="entry name" value="S-adenosyl-L-methionine-dependent methyltransferases"/>
    <property type="match status" value="1"/>
</dbReference>
<organism evidence="2 3">
    <name type="scientific">Sporofaciens musculi</name>
    <dbReference type="NCBI Taxonomy" id="2681861"/>
    <lineage>
        <taxon>Bacteria</taxon>
        <taxon>Bacillati</taxon>
        <taxon>Bacillota</taxon>
        <taxon>Clostridia</taxon>
        <taxon>Lachnospirales</taxon>
        <taxon>Lachnospiraceae</taxon>
        <taxon>Sporofaciens</taxon>
    </lineage>
</organism>
<keyword evidence="3" id="KW-1185">Reference proteome</keyword>
<accession>A0A7X3SKT4</accession>
<sequence>MELQDMHKVSKMIAEIENRLADELSRELFYIRLKHLFYRNENELIDDIFDLSKKYNWLWKISKLDKMCESITDKAGIIIFGCGVKGRQTCRLIKMSEYRDIPLLFCDNKAANWGKEIMGCRVISPHQLEIQYRDYICIVGSSKYRQDILEQLLEEGFPKERILYPGCMGILDGIVGWQYFDYFSPGENEVFIDGGVYDGASSGDFVRWANGKYEAIYGFEANPYCIEKCRRFYADNGIHDVELIEKGMWDKQLSLGFAGDYSKTSRLAADDGNEIVELDTIDNVLNGRKATFIKMDIEGAEYQALLGAKETIRKYRPRMALSIYHKPQDIIEIPSLLLKCDVEYKYALRQYSSTGDETILYVY</sequence>
<evidence type="ECO:0000259" key="1">
    <source>
        <dbReference type="Pfam" id="PF05050"/>
    </source>
</evidence>
<protein>
    <submittedName>
        <fullName evidence="2">FkbM family methyltransferase</fullName>
    </submittedName>
</protein>
<evidence type="ECO:0000313" key="2">
    <source>
        <dbReference type="EMBL" id="MXP77832.1"/>
    </source>
</evidence>
<dbReference type="GO" id="GO:0032259">
    <property type="term" value="P:methylation"/>
    <property type="evidence" value="ECO:0007669"/>
    <property type="project" value="UniProtKB-KW"/>
</dbReference>
<dbReference type="RefSeq" id="WP_159753512.1">
    <property type="nucleotide sequence ID" value="NZ_CATIYY010000115.1"/>
</dbReference>
<dbReference type="Gene3D" id="3.40.50.720">
    <property type="entry name" value="NAD(P)-binding Rossmann-like Domain"/>
    <property type="match status" value="1"/>
</dbReference>
<reference evidence="2 3" key="1">
    <citation type="submission" date="2019-12" db="EMBL/GenBank/DDBJ databases">
        <title>Sporaefaciens musculi gen. nov., sp. nov., a novel bacterium isolated from the caecum of an obese mouse.</title>
        <authorList>
            <person name="Rasmussen T.S."/>
            <person name="Streidl T."/>
            <person name="Hitch T.C.A."/>
            <person name="Wortmann E."/>
            <person name="Deptula P."/>
            <person name="Hansen M."/>
            <person name="Nielsen D.S."/>
            <person name="Clavel T."/>
            <person name="Vogensen F.K."/>
        </authorList>
    </citation>
    <scope>NUCLEOTIDE SEQUENCE [LARGE SCALE GENOMIC DNA]</scope>
    <source>
        <strain evidence="2 3">WCA-9-b2</strain>
    </source>
</reference>
<proteinExistence type="predicted"/>
<dbReference type="Proteomes" id="UP000460412">
    <property type="component" value="Unassembled WGS sequence"/>
</dbReference>
<gene>
    <name evidence="2" type="ORF">GN277_21500</name>
</gene>
<dbReference type="NCBIfam" id="TIGR01444">
    <property type="entry name" value="fkbM_fam"/>
    <property type="match status" value="1"/>
</dbReference>
<keyword evidence="2" id="KW-0808">Transferase</keyword>
<dbReference type="InterPro" id="IPR029063">
    <property type="entry name" value="SAM-dependent_MTases_sf"/>
</dbReference>
<dbReference type="Gene3D" id="3.40.50.150">
    <property type="entry name" value="Vaccinia Virus protein VP39"/>
    <property type="match status" value="1"/>
</dbReference>
<dbReference type="Pfam" id="PF05050">
    <property type="entry name" value="Methyltransf_21"/>
    <property type="match status" value="1"/>
</dbReference>